<dbReference type="InterPro" id="IPR019110">
    <property type="entry name" value="Uncharacterised_RAQPRD"/>
</dbReference>
<protein>
    <recommendedName>
        <fullName evidence="4">DUF2202 domain-containing protein</fullName>
    </recommendedName>
</protein>
<dbReference type="OrthoDB" id="9932134at2"/>
<accession>Q1ZJT4</accession>
<organism evidence="2 3">
    <name type="scientific">Photobacterium angustum (strain S14 / CCUG 15956)</name>
    <name type="common">Vibrio sp. (strain S14 / CCUG 15956)</name>
    <dbReference type="NCBI Taxonomy" id="314292"/>
    <lineage>
        <taxon>Bacteria</taxon>
        <taxon>Pseudomonadati</taxon>
        <taxon>Pseudomonadota</taxon>
        <taxon>Gammaproteobacteria</taxon>
        <taxon>Vibrionales</taxon>
        <taxon>Vibrionaceae</taxon>
        <taxon>Photobacterium</taxon>
    </lineage>
</organism>
<reference evidence="2 3" key="1">
    <citation type="journal article" date="2009" name="Proc. Natl. Acad. Sci. U.S.A.">
        <title>The genomic basis of trophic strategy in marine bacteria.</title>
        <authorList>
            <person name="Lauro F.M."/>
            <person name="McDougald D."/>
            <person name="Thomas T."/>
            <person name="Williams T.J."/>
            <person name="Egan S."/>
            <person name="Rice S."/>
            <person name="DeMaere M.Z."/>
            <person name="Ting L."/>
            <person name="Ertan H."/>
            <person name="Johnson J."/>
            <person name="Ferriera S."/>
            <person name="Lapidus A."/>
            <person name="Anderson I."/>
            <person name="Kyrpides N."/>
            <person name="Munk A.C."/>
            <person name="Detter C."/>
            <person name="Han C.S."/>
            <person name="Brown M.V."/>
            <person name="Robb F.T."/>
            <person name="Kjelleberg S."/>
            <person name="Cavicchioli R."/>
        </authorList>
    </citation>
    <scope>NUCLEOTIDE SEQUENCE [LARGE SCALE GENOMIC DNA]</scope>
    <source>
        <strain evidence="2 3">S14</strain>
    </source>
</reference>
<dbReference type="AlphaFoldDB" id="Q1ZJT4"/>
<evidence type="ECO:0000256" key="1">
    <source>
        <dbReference type="SAM" id="SignalP"/>
    </source>
</evidence>
<name>Q1ZJT4_PHOAS</name>
<proteinExistence type="predicted"/>
<evidence type="ECO:0000313" key="2">
    <source>
        <dbReference type="EMBL" id="EAS62438.1"/>
    </source>
</evidence>
<feature type="signal peptide" evidence="1">
    <location>
        <begin position="1"/>
        <end position="24"/>
    </location>
</feature>
<feature type="chain" id="PRO_5004198318" description="DUF2202 domain-containing protein" evidence="1">
    <location>
        <begin position="25"/>
        <end position="192"/>
    </location>
</feature>
<keyword evidence="1" id="KW-0732">Signal</keyword>
<dbReference type="Proteomes" id="UP000001603">
    <property type="component" value="Unassembled WGS sequence"/>
</dbReference>
<dbReference type="EMBL" id="AAOJ01000020">
    <property type="protein sequence ID" value="EAS62438.1"/>
    <property type="molecule type" value="Genomic_DNA"/>
</dbReference>
<evidence type="ECO:0008006" key="4">
    <source>
        <dbReference type="Google" id="ProtNLM"/>
    </source>
</evidence>
<dbReference type="Pfam" id="PF09686">
    <property type="entry name" value="Plasmid_RAQPRD"/>
    <property type="match status" value="1"/>
</dbReference>
<comment type="caution">
    <text evidence="2">The sequence shown here is derived from an EMBL/GenBank/DDBJ whole genome shotgun (WGS) entry which is preliminary data.</text>
</comment>
<dbReference type="RefSeq" id="WP_005363276.1">
    <property type="nucleotide sequence ID" value="NZ_AAOJ01000020.1"/>
</dbReference>
<sequence>MKWKLKPILAALAFVTVLPINASAAIQHGSYLELEALKRLHLQVGNLIPKVKVAHETSNHAQLRTNYSQILTDIKAWETNLDAYIKASLTKFSDTPYESSYTTFKRAGKAPYKKTHGTSESERVQLERIRNLIVRMKPLIREAESTADNSAKLFFRYNVLWQDHNSWIKLFDSHLGQPYQPNDFDVADFANK</sequence>
<evidence type="ECO:0000313" key="3">
    <source>
        <dbReference type="Proteomes" id="UP000001603"/>
    </source>
</evidence>
<gene>
    <name evidence="2" type="ORF">VAS14_00176</name>
</gene>
<dbReference type="HOGENOM" id="CLU_1414008_0_0_6"/>